<dbReference type="GO" id="GO:0008825">
    <property type="term" value="F:cyclopropane-fatty-acyl-phospholipid synthase activity"/>
    <property type="evidence" value="ECO:0007669"/>
    <property type="project" value="UniProtKB-EC"/>
</dbReference>
<dbReference type="PIRSF" id="PIRSF003085">
    <property type="entry name" value="CMAS"/>
    <property type="match status" value="1"/>
</dbReference>
<reference evidence="6 7" key="1">
    <citation type="submission" date="2017-04" db="EMBL/GenBank/DDBJ databases">
        <authorList>
            <person name="Afonso C.L."/>
            <person name="Miller P.J."/>
            <person name="Scott M.A."/>
            <person name="Spackman E."/>
            <person name="Goraichik I."/>
            <person name="Dimitrov K.M."/>
            <person name="Suarez D.L."/>
            <person name="Swayne D.E."/>
        </authorList>
    </citation>
    <scope>NUCLEOTIDE SEQUENCE [LARGE SCALE GENOMIC DNA]</scope>
    <source>
        <strain evidence="6">LMG 28154</strain>
    </source>
</reference>
<dbReference type="PANTHER" id="PTHR43667:SF1">
    <property type="entry name" value="CYCLOPROPANE-FATTY-ACYL-PHOSPHOLIPID SYNTHASE"/>
    <property type="match status" value="1"/>
</dbReference>
<gene>
    <name evidence="6" type="ORF">BSIN_2924</name>
</gene>
<protein>
    <submittedName>
        <fullName evidence="6">Cyclopropane-fatty-acyl-phospholipid synthase</fullName>
        <ecNumber evidence="6">2.1.1.79</ecNumber>
    </submittedName>
</protein>
<accession>A0A238H3F5</accession>
<dbReference type="InterPro" id="IPR050723">
    <property type="entry name" value="CFA/CMAS"/>
</dbReference>
<sequence length="311" mass="35852">MNAISLRDREGEKYGGSPEGIRHHYDIGNDYWRLMLGPTFTYSAALFSRPDEDIDTAQNRKIDWHFVSSGAHEARSVLEVGCGWGTILRRLSNMPHIERVVGLTLSDAQADYLRSLELPKVSVRVENWAVHEPLEPYDSIISIGAFEHFAKHEETESEKLSVYRDFFERCRRWLTPNGRMSLQTIAYGNMKREEASDFMNTEIYPDSDLPYLNEIVKAVDGLFEIVTVRNDRLDYARSYDAWAANLRRDRDKAVAMVGEEQVRTFERFFKLGSVGFRMGKLNLLRFTLRPITDSWTVTGSEIWGPARLKLA</sequence>
<dbReference type="RefSeq" id="WP_089340164.1">
    <property type="nucleotide sequence ID" value="NZ_FXAN01000044.1"/>
</dbReference>
<keyword evidence="3 6" id="KW-0808">Transferase</keyword>
<dbReference type="AlphaFoldDB" id="A0A238H3F5"/>
<evidence type="ECO:0000313" key="7">
    <source>
        <dbReference type="Proteomes" id="UP000198460"/>
    </source>
</evidence>
<evidence type="ECO:0000256" key="5">
    <source>
        <dbReference type="ARBA" id="ARBA00023098"/>
    </source>
</evidence>
<dbReference type="EMBL" id="FXAN01000044">
    <property type="protein sequence ID" value="SMF99738.1"/>
    <property type="molecule type" value="Genomic_DNA"/>
</dbReference>
<dbReference type="Pfam" id="PF02353">
    <property type="entry name" value="CMAS"/>
    <property type="match status" value="1"/>
</dbReference>
<evidence type="ECO:0000256" key="1">
    <source>
        <dbReference type="ARBA" id="ARBA00010815"/>
    </source>
</evidence>
<dbReference type="InterPro" id="IPR029063">
    <property type="entry name" value="SAM-dependent_MTases_sf"/>
</dbReference>
<keyword evidence="4" id="KW-0949">S-adenosyl-L-methionine</keyword>
<dbReference type="SUPFAM" id="SSF53335">
    <property type="entry name" value="S-adenosyl-L-methionine-dependent methyltransferases"/>
    <property type="match status" value="1"/>
</dbReference>
<evidence type="ECO:0000256" key="2">
    <source>
        <dbReference type="ARBA" id="ARBA00022603"/>
    </source>
</evidence>
<dbReference type="Gene3D" id="3.40.50.150">
    <property type="entry name" value="Vaccinia Virus protein VP39"/>
    <property type="match status" value="1"/>
</dbReference>
<keyword evidence="5" id="KW-0443">Lipid metabolism</keyword>
<name>A0A238H3F5_9BURK</name>
<keyword evidence="2 6" id="KW-0489">Methyltransferase</keyword>
<proteinExistence type="inferred from homology"/>
<dbReference type="PANTHER" id="PTHR43667">
    <property type="entry name" value="CYCLOPROPANE-FATTY-ACYL-PHOSPHOLIPID SYNTHASE"/>
    <property type="match status" value="1"/>
</dbReference>
<evidence type="ECO:0000256" key="3">
    <source>
        <dbReference type="ARBA" id="ARBA00022679"/>
    </source>
</evidence>
<dbReference type="InterPro" id="IPR003333">
    <property type="entry name" value="CMAS"/>
</dbReference>
<evidence type="ECO:0000256" key="4">
    <source>
        <dbReference type="ARBA" id="ARBA00022691"/>
    </source>
</evidence>
<organism evidence="6 7">
    <name type="scientific">Burkholderia singularis</name>
    <dbReference type="NCBI Taxonomy" id="1503053"/>
    <lineage>
        <taxon>Bacteria</taxon>
        <taxon>Pseudomonadati</taxon>
        <taxon>Pseudomonadota</taxon>
        <taxon>Betaproteobacteria</taxon>
        <taxon>Burkholderiales</taxon>
        <taxon>Burkholderiaceae</taxon>
        <taxon>Burkholderia</taxon>
        <taxon>pseudomallei group</taxon>
    </lineage>
</organism>
<dbReference type="CDD" id="cd02440">
    <property type="entry name" value="AdoMet_MTases"/>
    <property type="match status" value="1"/>
</dbReference>
<dbReference type="Proteomes" id="UP000198460">
    <property type="component" value="Unassembled WGS sequence"/>
</dbReference>
<dbReference type="GO" id="GO:0008610">
    <property type="term" value="P:lipid biosynthetic process"/>
    <property type="evidence" value="ECO:0007669"/>
    <property type="project" value="InterPro"/>
</dbReference>
<dbReference type="GO" id="GO:0032259">
    <property type="term" value="P:methylation"/>
    <property type="evidence" value="ECO:0007669"/>
    <property type="project" value="UniProtKB-KW"/>
</dbReference>
<comment type="similarity">
    <text evidence="1">Belongs to the CFA/CMAS family.</text>
</comment>
<dbReference type="EC" id="2.1.1.79" evidence="6"/>
<evidence type="ECO:0000313" key="6">
    <source>
        <dbReference type="EMBL" id="SMF99738.1"/>
    </source>
</evidence>